<feature type="binding site" evidence="6">
    <location>
        <position position="575"/>
    </location>
    <ligand>
        <name>Zn(2+)</name>
        <dbReference type="ChEBI" id="CHEBI:29105"/>
    </ligand>
</feature>
<feature type="domain" description="C2H2-type" evidence="8">
    <location>
        <begin position="442"/>
        <end position="471"/>
    </location>
</feature>
<evidence type="ECO:0000256" key="5">
    <source>
        <dbReference type="PROSITE-ProRule" id="PRU00042"/>
    </source>
</evidence>
<feature type="binding site" evidence="6">
    <location>
        <position position="33"/>
    </location>
    <ligand>
        <name>Zn(2+)</name>
        <dbReference type="ChEBI" id="CHEBI:29105"/>
    </ligand>
</feature>
<feature type="domain" description="C2H2-type" evidence="8">
    <location>
        <begin position="844"/>
        <end position="871"/>
    </location>
</feature>
<feature type="region of interest" description="Disordered" evidence="7">
    <location>
        <begin position="1"/>
        <end position="28"/>
    </location>
</feature>
<dbReference type="EMBL" id="JBEHCU010010410">
    <property type="protein sequence ID" value="KAL1378280.1"/>
    <property type="molecule type" value="Genomic_DNA"/>
</dbReference>
<dbReference type="AlphaFoldDB" id="A0ABD1CPD2"/>
<dbReference type="InterPro" id="IPR013087">
    <property type="entry name" value="Znf_C2H2_type"/>
</dbReference>
<evidence type="ECO:0000313" key="10">
    <source>
        <dbReference type="EMBL" id="KAL1378280.1"/>
    </source>
</evidence>
<feature type="binding site" evidence="6">
    <location>
        <position position="88"/>
    </location>
    <ligand>
        <name>Zn(2+)</name>
        <dbReference type="ChEBI" id="CHEBI:29105"/>
    </ligand>
</feature>
<dbReference type="GO" id="GO:0008270">
    <property type="term" value="F:zinc ion binding"/>
    <property type="evidence" value="ECO:0007669"/>
    <property type="project" value="UniProtKB-UniRule"/>
</dbReference>
<dbReference type="SUPFAM" id="SSF57667">
    <property type="entry name" value="beta-beta-alpha zinc fingers"/>
    <property type="match status" value="7"/>
</dbReference>
<dbReference type="SMART" id="SM00355">
    <property type="entry name" value="ZnF_C2H2"/>
    <property type="match status" value="21"/>
</dbReference>
<dbReference type="GO" id="GO:0006355">
    <property type="term" value="P:regulation of DNA-templated transcription"/>
    <property type="evidence" value="ECO:0007669"/>
    <property type="project" value="UniProtKB-ARBA"/>
</dbReference>
<keyword evidence="4 6" id="KW-0862">Zinc</keyword>
<dbReference type="PANTHER" id="PTHR24379:SF127">
    <property type="entry name" value="BLOODY FINGERS-RELATED"/>
    <property type="match status" value="1"/>
</dbReference>
<proteinExistence type="predicted"/>
<evidence type="ECO:0000259" key="9">
    <source>
        <dbReference type="PROSITE" id="PS51915"/>
    </source>
</evidence>
<feature type="domain" description="C2H2-type" evidence="8">
    <location>
        <begin position="357"/>
        <end position="384"/>
    </location>
</feature>
<feature type="binding site" evidence="6">
    <location>
        <position position="572"/>
    </location>
    <ligand>
        <name>Zn(2+)</name>
        <dbReference type="ChEBI" id="CHEBI:29105"/>
    </ligand>
</feature>
<feature type="domain" description="ZAD" evidence="9">
    <location>
        <begin position="28"/>
        <end position="112"/>
    </location>
</feature>
<dbReference type="FunFam" id="3.30.160.60:FF:000125">
    <property type="entry name" value="Putative zinc finger protein 143"/>
    <property type="match status" value="1"/>
</dbReference>
<feature type="compositionally biased region" description="Acidic residues" evidence="7">
    <location>
        <begin position="174"/>
        <end position="185"/>
    </location>
</feature>
<dbReference type="SUPFAM" id="SSF57716">
    <property type="entry name" value="Glucocorticoid receptor-like (DNA-binding domain)"/>
    <property type="match status" value="2"/>
</dbReference>
<comment type="caution">
    <text evidence="10">The sequence shown here is derived from an EMBL/GenBank/DDBJ whole genome shotgun (WGS) entry which is preliminary data.</text>
</comment>
<feature type="domain" description="C2H2-type" evidence="8">
    <location>
        <begin position="954"/>
        <end position="982"/>
    </location>
</feature>
<reference evidence="10 11" key="1">
    <citation type="submission" date="2024-05" db="EMBL/GenBank/DDBJ databases">
        <title>Culex pipiens pipiens assembly and annotation.</title>
        <authorList>
            <person name="Alout H."/>
            <person name="Durand T."/>
        </authorList>
    </citation>
    <scope>NUCLEOTIDE SEQUENCE [LARGE SCALE GENOMIC DNA]</scope>
    <source>
        <strain evidence="10">HA-2024</strain>
        <tissue evidence="10">Whole body</tissue>
    </source>
</reference>
<organism evidence="10 11">
    <name type="scientific">Culex pipiens pipiens</name>
    <name type="common">Northern house mosquito</name>
    <dbReference type="NCBI Taxonomy" id="38569"/>
    <lineage>
        <taxon>Eukaryota</taxon>
        <taxon>Metazoa</taxon>
        <taxon>Ecdysozoa</taxon>
        <taxon>Arthropoda</taxon>
        <taxon>Hexapoda</taxon>
        <taxon>Insecta</taxon>
        <taxon>Pterygota</taxon>
        <taxon>Neoptera</taxon>
        <taxon>Endopterygota</taxon>
        <taxon>Diptera</taxon>
        <taxon>Nematocera</taxon>
        <taxon>Culicoidea</taxon>
        <taxon>Culicidae</taxon>
        <taxon>Culicinae</taxon>
        <taxon>Culicini</taxon>
        <taxon>Culex</taxon>
        <taxon>Culex</taxon>
    </lineage>
</organism>
<feature type="domain" description="C2H2-type" evidence="8">
    <location>
        <begin position="276"/>
        <end position="299"/>
    </location>
</feature>
<dbReference type="FunFam" id="3.30.160.60:FF:000624">
    <property type="entry name" value="zinc finger protein 697"/>
    <property type="match status" value="1"/>
</dbReference>
<feature type="domain" description="C2H2-type" evidence="8">
    <location>
        <begin position="779"/>
        <end position="807"/>
    </location>
</feature>
<feature type="region of interest" description="Disordered" evidence="7">
    <location>
        <begin position="147"/>
        <end position="192"/>
    </location>
</feature>
<feature type="domain" description="ZAD" evidence="9">
    <location>
        <begin position="522"/>
        <end position="599"/>
    </location>
</feature>
<name>A0ABD1CPD2_CULPP</name>
<feature type="domain" description="C2H2-type" evidence="8">
    <location>
        <begin position="685"/>
        <end position="713"/>
    </location>
</feature>
<evidence type="ECO:0000256" key="2">
    <source>
        <dbReference type="ARBA" id="ARBA00022737"/>
    </source>
</evidence>
<keyword evidence="11" id="KW-1185">Reference proteome</keyword>
<evidence type="ECO:0008006" key="12">
    <source>
        <dbReference type="Google" id="ProtNLM"/>
    </source>
</evidence>
<feature type="domain" description="C2H2-type" evidence="8">
    <location>
        <begin position="926"/>
        <end position="953"/>
    </location>
</feature>
<feature type="compositionally biased region" description="Basic residues" evidence="7">
    <location>
        <begin position="1"/>
        <end position="17"/>
    </location>
</feature>
<dbReference type="Gene3D" id="3.30.160.60">
    <property type="entry name" value="Classic Zinc Finger"/>
    <property type="match status" value="12"/>
</dbReference>
<evidence type="ECO:0000313" key="11">
    <source>
        <dbReference type="Proteomes" id="UP001562425"/>
    </source>
</evidence>
<feature type="domain" description="C2H2-type" evidence="8">
    <location>
        <begin position="898"/>
        <end position="925"/>
    </location>
</feature>
<feature type="domain" description="C2H2-type" evidence="8">
    <location>
        <begin position="472"/>
        <end position="500"/>
    </location>
</feature>
<dbReference type="PROSITE" id="PS51915">
    <property type="entry name" value="ZAD"/>
    <property type="match status" value="2"/>
</dbReference>
<dbReference type="PANTHER" id="PTHR24379">
    <property type="entry name" value="KRAB AND ZINC FINGER DOMAIN-CONTAINING"/>
    <property type="match status" value="1"/>
</dbReference>
<keyword evidence="1 6" id="KW-0479">Metal-binding</keyword>
<feature type="binding site" evidence="6">
    <location>
        <position position="527"/>
    </location>
    <ligand>
        <name>Zn(2+)</name>
        <dbReference type="ChEBI" id="CHEBI:29105"/>
    </ligand>
</feature>
<sequence>MPKPSAKRPPKRGRRKANPPPSAASSGSLCRVCANWFPDQSAMIALGSRTVLGDVCTPAEAIVAIGGWSVEEEEREHDGLPQFCCEACFGQLEVAYGVRRMCRESDRKLRKMLAGEVKEEEVNPLDAVEVVCKVEEPEEVAMEEIEIKNEPVVEDNEGLKDEENTMDNDGSGENAEENSNEESESAEQSKSKRAKLLISEDLYEEVEAMAFRCCGCWLPFETQDELYEHGQVDHISKKLSSEELDRKKWVQCDICYKTLRSAKQLLRHRSKDKFEYRCKTCGDTFINRVRVSTHYRTMHGPHANKPCQRTAKPFTSRTVPPPNPERPFVCDICYHNFPHERGLWDHKTRLTSKVKKYQCSQCGKQFFYPGGLADHEVTHLGEKVFQCAQCPASYISRESLRKHMQQHAMPEDKYKCAECGRCYRSSRALREHTFAHTGERPFVCSYDDCTAAFARESGLAIHTLTHTGQKDFECNICGKRFGDSSGLRQHVSFYHKKERPFGCFFCERRYPRKDYRKRHMMTLCRVCCEPCPQPAVPFIGGDHSLPCPLPEAIAAVGDVRVDTGDGLPQQCCVRCVQQVTSAYALRRLCQQSDRKLREMFPKVGRLVEVKQEKEESETLFEEVQTPCEDAEEKFPLLQLVKEEIEIDDRGDGFFDEDSNSMEFEETADDVTGEDASYEKVPVEGLRCCGCKHDFESKDELLAHRDTVHISRKLTSEQLEHRVQCDICYKVVSHPRMLVGHRQRICFDFRCKTCGETYVSRIRVINHFRINHALNVEGACICCGCEQRFNSKEELAAHSEAVHLPKRPPPDANRTVECDVCYASYKHERGLLVHKTRLTKAGQKHQCNECGKYFRYSHGYKLHLKTHVRTRCHLCPVVESSNKALVEHLAAHMTPDKRYKCLLCGESYQSPQGLRHHGLDHTGERPHACAQCPATFTKTTQLTRHMKAHRNQRDHQCKLCSAKFVDPSNLNQHVRFYHRKEKPMLCFFCDYSFAKGYDRRRHMENNHAAELQAHPELEVEMRARKRGRGCKLGV</sequence>
<dbReference type="Pfam" id="PF00096">
    <property type="entry name" value="zf-C2H2"/>
    <property type="match status" value="3"/>
</dbReference>
<dbReference type="Proteomes" id="UP001562425">
    <property type="component" value="Unassembled WGS sequence"/>
</dbReference>
<feature type="binding site" evidence="6">
    <location>
        <position position="30"/>
    </location>
    <ligand>
        <name>Zn(2+)</name>
        <dbReference type="ChEBI" id="CHEBI:29105"/>
    </ligand>
</feature>
<feature type="domain" description="C2H2-type" evidence="8">
    <location>
        <begin position="414"/>
        <end position="441"/>
    </location>
</feature>
<keyword evidence="2" id="KW-0677">Repeat</keyword>
<feature type="binding site" evidence="6">
    <location>
        <position position="524"/>
    </location>
    <ligand>
        <name>Zn(2+)</name>
        <dbReference type="ChEBI" id="CHEBI:29105"/>
    </ligand>
</feature>
<dbReference type="SMART" id="SM00868">
    <property type="entry name" value="zf-AD"/>
    <property type="match status" value="2"/>
</dbReference>
<feature type="compositionally biased region" description="Basic and acidic residues" evidence="7">
    <location>
        <begin position="147"/>
        <end position="163"/>
    </location>
</feature>
<feature type="binding site" evidence="6">
    <location>
        <position position="85"/>
    </location>
    <ligand>
        <name>Zn(2+)</name>
        <dbReference type="ChEBI" id="CHEBI:29105"/>
    </ligand>
</feature>
<evidence type="ECO:0000256" key="1">
    <source>
        <dbReference type="ARBA" id="ARBA00022723"/>
    </source>
</evidence>
<dbReference type="InterPro" id="IPR012934">
    <property type="entry name" value="Znf_AD"/>
</dbReference>
<evidence type="ECO:0000256" key="4">
    <source>
        <dbReference type="ARBA" id="ARBA00022833"/>
    </source>
</evidence>
<evidence type="ECO:0000259" key="8">
    <source>
        <dbReference type="PROSITE" id="PS50157"/>
    </source>
</evidence>
<accession>A0ABD1CPD2</accession>
<keyword evidence="3 5" id="KW-0863">Zinc-finger</keyword>
<dbReference type="InterPro" id="IPR036236">
    <property type="entry name" value="Znf_C2H2_sf"/>
</dbReference>
<gene>
    <name evidence="10" type="ORF">pipiens_015690</name>
</gene>
<feature type="domain" description="C2H2-type" evidence="8">
    <location>
        <begin position="385"/>
        <end position="412"/>
    </location>
</feature>
<evidence type="ECO:0000256" key="3">
    <source>
        <dbReference type="ARBA" id="ARBA00022771"/>
    </source>
</evidence>
<dbReference type="PROSITE" id="PS50157">
    <property type="entry name" value="ZINC_FINGER_C2H2_2"/>
    <property type="match status" value="13"/>
</dbReference>
<dbReference type="PROSITE" id="PS00028">
    <property type="entry name" value="ZINC_FINGER_C2H2_1"/>
    <property type="match status" value="15"/>
</dbReference>
<protein>
    <recommendedName>
        <fullName evidence="12">Zinc finger protein</fullName>
    </recommendedName>
</protein>
<dbReference type="Pfam" id="PF13912">
    <property type="entry name" value="zf-C2H2_6"/>
    <property type="match status" value="1"/>
</dbReference>
<dbReference type="Pfam" id="PF07776">
    <property type="entry name" value="zf-AD"/>
    <property type="match status" value="1"/>
</dbReference>
<feature type="domain" description="C2H2-type" evidence="8">
    <location>
        <begin position="748"/>
        <end position="776"/>
    </location>
</feature>
<evidence type="ECO:0000256" key="7">
    <source>
        <dbReference type="SAM" id="MobiDB-lite"/>
    </source>
</evidence>
<evidence type="ECO:0000256" key="6">
    <source>
        <dbReference type="PROSITE-ProRule" id="PRU01263"/>
    </source>
</evidence>